<evidence type="ECO:0000256" key="3">
    <source>
        <dbReference type="ARBA" id="ARBA00023273"/>
    </source>
</evidence>
<dbReference type="InterPro" id="IPR028172">
    <property type="entry name" value="FT20"/>
</dbReference>
<dbReference type="Proteomes" id="UP000194236">
    <property type="component" value="Unassembled WGS sequence"/>
</dbReference>
<dbReference type="GO" id="GO:0097730">
    <property type="term" value="C:non-motile cilium"/>
    <property type="evidence" value="ECO:0007669"/>
    <property type="project" value="TreeGrafter"/>
</dbReference>
<keyword evidence="5" id="KW-1185">Reference proteome</keyword>
<dbReference type="GO" id="GO:0060271">
    <property type="term" value="P:cilium assembly"/>
    <property type="evidence" value="ECO:0007669"/>
    <property type="project" value="TreeGrafter"/>
</dbReference>
<keyword evidence="3" id="KW-0966">Cell projection</keyword>
<protein>
    <submittedName>
        <fullName evidence="4">Uncharacterized protein</fullName>
    </submittedName>
</protein>
<comment type="caution">
    <text evidence="4">The sequence shown here is derived from an EMBL/GenBank/DDBJ whole genome shotgun (WGS) entry which is preliminary data.</text>
</comment>
<dbReference type="GO" id="GO:0005813">
    <property type="term" value="C:centrosome"/>
    <property type="evidence" value="ECO:0007669"/>
    <property type="project" value="TreeGrafter"/>
</dbReference>
<dbReference type="GO" id="GO:0036064">
    <property type="term" value="C:ciliary basal body"/>
    <property type="evidence" value="ECO:0007669"/>
    <property type="project" value="TreeGrafter"/>
</dbReference>
<dbReference type="GO" id="GO:0030990">
    <property type="term" value="C:intraciliary transport particle"/>
    <property type="evidence" value="ECO:0007669"/>
    <property type="project" value="TreeGrafter"/>
</dbReference>
<sequence length="79" mass="9289">MITIPFSTIENGDDFRLHVDDNQTIRLIEPEIWQKSQHLQELINLFLEKNGDFKKTVSSFVQSLNDVGEMIEKEKIKVR</sequence>
<dbReference type="PANTHER" id="PTHR31978">
    <property type="entry name" value="INTRAFLAGELLAR TRANSPORT PROTEIN 20 HOMOLOG"/>
    <property type="match status" value="1"/>
</dbReference>
<evidence type="ECO:0000313" key="5">
    <source>
        <dbReference type="Proteomes" id="UP000194236"/>
    </source>
</evidence>
<dbReference type="GO" id="GO:0061512">
    <property type="term" value="P:protein localization to cilium"/>
    <property type="evidence" value="ECO:0007669"/>
    <property type="project" value="TreeGrafter"/>
</dbReference>
<dbReference type="EMBL" id="MUJZ01013412">
    <property type="protein sequence ID" value="OTF81478.1"/>
    <property type="molecule type" value="Genomic_DNA"/>
</dbReference>
<accession>A0A1Y3BNH0</accession>
<dbReference type="GO" id="GO:0097546">
    <property type="term" value="C:ciliary base"/>
    <property type="evidence" value="ECO:0007669"/>
    <property type="project" value="TreeGrafter"/>
</dbReference>
<feature type="non-terminal residue" evidence="4">
    <location>
        <position position="79"/>
    </location>
</feature>
<name>A0A1Y3BNH0_EURMA</name>
<dbReference type="Pfam" id="PF14931">
    <property type="entry name" value="IFT20"/>
    <property type="match status" value="1"/>
</dbReference>
<organism evidence="4 5">
    <name type="scientific">Euroglyphus maynei</name>
    <name type="common">Mayne's house dust mite</name>
    <dbReference type="NCBI Taxonomy" id="6958"/>
    <lineage>
        <taxon>Eukaryota</taxon>
        <taxon>Metazoa</taxon>
        <taxon>Ecdysozoa</taxon>
        <taxon>Arthropoda</taxon>
        <taxon>Chelicerata</taxon>
        <taxon>Arachnida</taxon>
        <taxon>Acari</taxon>
        <taxon>Acariformes</taxon>
        <taxon>Sarcoptiformes</taxon>
        <taxon>Astigmata</taxon>
        <taxon>Psoroptidia</taxon>
        <taxon>Analgoidea</taxon>
        <taxon>Pyroglyphidae</taxon>
        <taxon>Pyroglyphinae</taxon>
        <taxon>Euroglyphus</taxon>
    </lineage>
</organism>
<proteinExistence type="predicted"/>
<gene>
    <name evidence="4" type="ORF">BLA29_013906</name>
</gene>
<comment type="subcellular location">
    <subcellularLocation>
        <location evidence="1">Cell projection</location>
        <location evidence="1">Cilium</location>
    </subcellularLocation>
</comment>
<evidence type="ECO:0000256" key="2">
    <source>
        <dbReference type="ARBA" id="ARBA00023054"/>
    </source>
</evidence>
<keyword evidence="2" id="KW-0175">Coiled coil</keyword>
<dbReference type="GO" id="GO:0005737">
    <property type="term" value="C:cytoplasm"/>
    <property type="evidence" value="ECO:0007669"/>
    <property type="project" value="TreeGrafter"/>
</dbReference>
<reference evidence="4 5" key="1">
    <citation type="submission" date="2017-03" db="EMBL/GenBank/DDBJ databases">
        <title>Genome Survey of Euroglyphus maynei.</title>
        <authorList>
            <person name="Arlian L.G."/>
            <person name="Morgan M.S."/>
            <person name="Rider S.D."/>
        </authorList>
    </citation>
    <scope>NUCLEOTIDE SEQUENCE [LARGE SCALE GENOMIC DNA]</scope>
    <source>
        <strain evidence="4">Arlian Lab</strain>
        <tissue evidence="4">Whole body</tissue>
    </source>
</reference>
<evidence type="ECO:0000256" key="1">
    <source>
        <dbReference type="ARBA" id="ARBA00004138"/>
    </source>
</evidence>
<dbReference type="OrthoDB" id="6505868at2759"/>
<dbReference type="PANTHER" id="PTHR31978:SF1">
    <property type="entry name" value="INTRAFLAGELLAR TRANSPORT PROTEIN 20 HOMOLOG"/>
    <property type="match status" value="1"/>
</dbReference>
<evidence type="ECO:0000313" key="4">
    <source>
        <dbReference type="EMBL" id="OTF81478.1"/>
    </source>
</evidence>
<dbReference type="AlphaFoldDB" id="A0A1Y3BNH0"/>